<evidence type="ECO:0000256" key="1">
    <source>
        <dbReference type="SAM" id="Phobius"/>
    </source>
</evidence>
<dbReference type="AlphaFoldDB" id="A0A6C0H389"/>
<dbReference type="EMBL" id="MN739859">
    <property type="protein sequence ID" value="QHT74850.1"/>
    <property type="molecule type" value="Genomic_DNA"/>
</dbReference>
<keyword evidence="1" id="KW-0812">Transmembrane</keyword>
<organism evidence="2">
    <name type="scientific">viral metagenome</name>
    <dbReference type="NCBI Taxonomy" id="1070528"/>
    <lineage>
        <taxon>unclassified sequences</taxon>
        <taxon>metagenomes</taxon>
        <taxon>organismal metagenomes</taxon>
    </lineage>
</organism>
<dbReference type="PROSITE" id="PS51257">
    <property type="entry name" value="PROKAR_LIPOPROTEIN"/>
    <property type="match status" value="1"/>
</dbReference>
<evidence type="ECO:0000313" key="2">
    <source>
        <dbReference type="EMBL" id="QHT74850.1"/>
    </source>
</evidence>
<name>A0A6C0H389_9ZZZZ</name>
<protein>
    <recommendedName>
        <fullName evidence="3">WLM domain-containing protein</fullName>
    </recommendedName>
</protein>
<accession>A0A6C0H389</accession>
<evidence type="ECO:0008006" key="3">
    <source>
        <dbReference type="Google" id="ProtNLM"/>
    </source>
</evidence>
<feature type="transmembrane region" description="Helical" evidence="1">
    <location>
        <begin position="6"/>
        <end position="24"/>
    </location>
</feature>
<keyword evidence="1" id="KW-0472">Membrane</keyword>
<reference evidence="2" key="1">
    <citation type="journal article" date="2020" name="Nature">
        <title>Giant virus diversity and host interactions through global metagenomics.</title>
        <authorList>
            <person name="Schulz F."/>
            <person name="Roux S."/>
            <person name="Paez-Espino D."/>
            <person name="Jungbluth S."/>
            <person name="Walsh D.A."/>
            <person name="Denef V.J."/>
            <person name="McMahon K.D."/>
            <person name="Konstantinidis K.T."/>
            <person name="Eloe-Fadrosh E.A."/>
            <person name="Kyrpides N.C."/>
            <person name="Woyke T."/>
        </authorList>
    </citation>
    <scope>NUCLEOTIDE SEQUENCE</scope>
    <source>
        <strain evidence="2">GVMAG-M-3300023179-62</strain>
    </source>
</reference>
<proteinExistence type="predicted"/>
<sequence length="183" mass="21499">MSTSKGFAIILIFLVFSAFLIAGCVTKNTSFFIAGFVLFITCWMIYNQIEEHYSQHDPKLKEIRDTLNDFFENKKDWKGPLHILNKKNIMKEITLYRGEKSYTINKERIYICLKDNEGKYYNDNTLFYVIGHELSHAICDEIGHTEKFHRIFEALLERMEAAGIYDHTIPITQDYCKNGDLEM</sequence>
<keyword evidence="1" id="KW-1133">Transmembrane helix</keyword>
<feature type="transmembrane region" description="Helical" evidence="1">
    <location>
        <begin position="31"/>
        <end position="49"/>
    </location>
</feature>